<keyword evidence="10" id="KW-1185">Reference proteome</keyword>
<dbReference type="GO" id="GO:0005634">
    <property type="term" value="C:nucleus"/>
    <property type="evidence" value="ECO:0007669"/>
    <property type="project" value="TreeGrafter"/>
</dbReference>
<feature type="binding site" evidence="6">
    <location>
        <position position="62"/>
    </location>
    <ligand>
        <name>ATP</name>
        <dbReference type="ChEBI" id="CHEBI:30616"/>
    </ligand>
</feature>
<dbReference type="InterPro" id="IPR008271">
    <property type="entry name" value="Ser/Thr_kinase_AS"/>
</dbReference>
<evidence type="ECO:0000256" key="7">
    <source>
        <dbReference type="SAM" id="MobiDB-lite"/>
    </source>
</evidence>
<evidence type="ECO:0000259" key="8">
    <source>
        <dbReference type="PROSITE" id="PS50011"/>
    </source>
</evidence>
<dbReference type="PROSITE" id="PS50011">
    <property type="entry name" value="PROTEIN_KINASE_DOM"/>
    <property type="match status" value="1"/>
</dbReference>
<evidence type="ECO:0000313" key="9">
    <source>
        <dbReference type="EMBL" id="CAH7675230.1"/>
    </source>
</evidence>
<evidence type="ECO:0000256" key="2">
    <source>
        <dbReference type="ARBA" id="ARBA00022679"/>
    </source>
</evidence>
<keyword evidence="1" id="KW-0723">Serine/threonine-protein kinase</keyword>
<dbReference type="PROSITE" id="PS00107">
    <property type="entry name" value="PROTEIN_KINASE_ATP"/>
    <property type="match status" value="1"/>
</dbReference>
<dbReference type="InterPro" id="IPR000719">
    <property type="entry name" value="Prot_kinase_dom"/>
</dbReference>
<sequence>MTSQKFNGKPSNASNHNLVGHKIDDGRLELMSVLGLGAYGVVYLARDLTSPDMENPKFYAVKALNKIGLDARQKAFQRREIALHSLASSHASIVTLHAVIESPSCLFVILDYCPDGDLFGMITEKQKYLGKNEAIRCVFVQIIEAVQFCHRLGISHRDLKPENILCKKDGDEVVLADFGLATAERTSTDFGCGSTFYMSPECQGGLFQKLGCYSTIHNDIWSLGVILVNLTCGRNPWKQACPSDETFKAYLSNPEFLRSILPISLPLNQLLKRIFSLNPLGRISLEDMKAQVLKIKNFNMTAEELSKSTRATREAARAWFPDVPPSPKPLPNAEASSWKSNFAKKAKKQSRNKNDDGEHVSRNQLDANGDVWKQDVRYEETSSSSCATTVINDSTDSTFWTMNNQRPGPHQQRLWKQLKSPFHVLHSSRDSEQSYKNRFFGSQNATSKAQHHPTSQRKDEASSAQVPTGPLVTAFTSASISNSSSSSSSSNERVAKPRGFSARFVGPLKQSVSPNRDSGSPNSGTRKKILAKPMVFNRPNAPAPIILKPCTPESSGSSTSSRSRGLITPTNKKGKHSTLTFLPSTPPSSASPSSSTFGFIKKSAKKFPFSSHSELPPTPSTPSHPGKEPVSPTTHQRKVRSPAPISIRKCDDMKKISFINCCSDDEDEHGSGADADFELDDDDEEERRLHKNKVTAHREAALRNVYPAIYVSESGQ</sequence>
<dbReference type="InterPro" id="IPR011009">
    <property type="entry name" value="Kinase-like_dom_sf"/>
</dbReference>
<keyword evidence="3 6" id="KW-0547">Nucleotide-binding</keyword>
<feature type="region of interest" description="Disordered" evidence="7">
    <location>
        <begin position="320"/>
        <end position="368"/>
    </location>
</feature>
<evidence type="ECO:0000313" key="10">
    <source>
        <dbReference type="Proteomes" id="UP001153365"/>
    </source>
</evidence>
<accession>A0AAV0B0K1</accession>
<dbReference type="EMBL" id="CALTRL010002280">
    <property type="protein sequence ID" value="CAH7675230.1"/>
    <property type="molecule type" value="Genomic_DNA"/>
</dbReference>
<feature type="compositionally biased region" description="Basic residues" evidence="7">
    <location>
        <begin position="342"/>
        <end position="351"/>
    </location>
</feature>
<dbReference type="PROSITE" id="PS00108">
    <property type="entry name" value="PROTEIN_KINASE_ST"/>
    <property type="match status" value="1"/>
</dbReference>
<feature type="compositionally biased region" description="Polar residues" evidence="7">
    <location>
        <begin position="510"/>
        <end position="524"/>
    </location>
</feature>
<feature type="compositionally biased region" description="Low complexity" evidence="7">
    <location>
        <begin position="577"/>
        <end position="597"/>
    </location>
</feature>
<proteinExistence type="predicted"/>
<comment type="caution">
    <text evidence="9">The sequence shown here is derived from an EMBL/GenBank/DDBJ whole genome shotgun (WGS) entry which is preliminary data.</text>
</comment>
<reference evidence="9" key="1">
    <citation type="submission" date="2022-06" db="EMBL/GenBank/DDBJ databases">
        <authorList>
            <consortium name="SYNGENTA / RWTH Aachen University"/>
        </authorList>
    </citation>
    <scope>NUCLEOTIDE SEQUENCE</scope>
</reference>
<evidence type="ECO:0000256" key="4">
    <source>
        <dbReference type="ARBA" id="ARBA00022777"/>
    </source>
</evidence>
<feature type="region of interest" description="Disordered" evidence="7">
    <location>
        <begin position="543"/>
        <end position="643"/>
    </location>
</feature>
<dbReference type="AlphaFoldDB" id="A0AAV0B0K1"/>
<feature type="region of interest" description="Disordered" evidence="7">
    <location>
        <begin position="442"/>
        <end position="467"/>
    </location>
</feature>
<evidence type="ECO:0000256" key="3">
    <source>
        <dbReference type="ARBA" id="ARBA00022741"/>
    </source>
</evidence>
<feature type="compositionally biased region" description="Low complexity" evidence="7">
    <location>
        <begin position="554"/>
        <end position="565"/>
    </location>
</feature>
<evidence type="ECO:0000256" key="1">
    <source>
        <dbReference type="ARBA" id="ARBA00022527"/>
    </source>
</evidence>
<keyword evidence="5 6" id="KW-0067">ATP-binding</keyword>
<feature type="domain" description="Protein kinase" evidence="8">
    <location>
        <begin position="28"/>
        <end position="293"/>
    </location>
</feature>
<keyword evidence="4 9" id="KW-0418">Kinase</keyword>
<dbReference type="Proteomes" id="UP001153365">
    <property type="component" value="Unassembled WGS sequence"/>
</dbReference>
<keyword evidence="2" id="KW-0808">Transferase</keyword>
<name>A0AAV0B0K1_PHAPC</name>
<gene>
    <name evidence="9" type="ORF">PPACK8108_LOCUS10211</name>
</gene>
<dbReference type="GO" id="GO:0005524">
    <property type="term" value="F:ATP binding"/>
    <property type="evidence" value="ECO:0007669"/>
    <property type="project" value="UniProtKB-UniRule"/>
</dbReference>
<dbReference type="Gene3D" id="1.10.510.10">
    <property type="entry name" value="Transferase(Phosphotransferase) domain 1"/>
    <property type="match status" value="1"/>
</dbReference>
<dbReference type="SUPFAM" id="SSF56112">
    <property type="entry name" value="Protein kinase-like (PK-like)"/>
    <property type="match status" value="1"/>
</dbReference>
<organism evidence="9 10">
    <name type="scientific">Phakopsora pachyrhizi</name>
    <name type="common">Asian soybean rust disease fungus</name>
    <dbReference type="NCBI Taxonomy" id="170000"/>
    <lineage>
        <taxon>Eukaryota</taxon>
        <taxon>Fungi</taxon>
        <taxon>Dikarya</taxon>
        <taxon>Basidiomycota</taxon>
        <taxon>Pucciniomycotina</taxon>
        <taxon>Pucciniomycetes</taxon>
        <taxon>Pucciniales</taxon>
        <taxon>Phakopsoraceae</taxon>
        <taxon>Phakopsora</taxon>
    </lineage>
</organism>
<protein>
    <submittedName>
        <fullName evidence="9">Kinase-like domain-containing protein</fullName>
    </submittedName>
</protein>
<evidence type="ECO:0000256" key="5">
    <source>
        <dbReference type="ARBA" id="ARBA00022840"/>
    </source>
</evidence>
<feature type="compositionally biased region" description="Basic and acidic residues" evidence="7">
    <location>
        <begin position="352"/>
        <end position="361"/>
    </location>
</feature>
<dbReference type="Pfam" id="PF00069">
    <property type="entry name" value="Pkinase"/>
    <property type="match status" value="1"/>
</dbReference>
<dbReference type="PANTHER" id="PTHR24345">
    <property type="entry name" value="SERINE/THREONINE-PROTEIN KINASE PLK"/>
    <property type="match status" value="1"/>
</dbReference>
<feature type="region of interest" description="Disordered" evidence="7">
    <location>
        <begin position="663"/>
        <end position="688"/>
    </location>
</feature>
<feature type="region of interest" description="Disordered" evidence="7">
    <location>
        <begin position="503"/>
        <end position="530"/>
    </location>
</feature>
<dbReference type="SMART" id="SM00220">
    <property type="entry name" value="S_TKc"/>
    <property type="match status" value="1"/>
</dbReference>
<dbReference type="GO" id="GO:0004674">
    <property type="term" value="F:protein serine/threonine kinase activity"/>
    <property type="evidence" value="ECO:0007669"/>
    <property type="project" value="UniProtKB-KW"/>
</dbReference>
<dbReference type="PANTHER" id="PTHR24345:SF0">
    <property type="entry name" value="CELL CYCLE SERINE_THREONINE-PROTEIN KINASE CDC5_MSD2"/>
    <property type="match status" value="1"/>
</dbReference>
<dbReference type="InterPro" id="IPR017441">
    <property type="entry name" value="Protein_kinase_ATP_BS"/>
</dbReference>
<feature type="compositionally biased region" description="Acidic residues" evidence="7">
    <location>
        <begin position="675"/>
        <end position="685"/>
    </location>
</feature>
<evidence type="ECO:0000256" key="6">
    <source>
        <dbReference type="PROSITE-ProRule" id="PRU10141"/>
    </source>
</evidence>